<proteinExistence type="predicted"/>
<sequence>MMVLPGLSSARLLLLLPPTPPSLLIIEQLRLLATHWRSSKAVAIAAAIAYTKPILRSVHLLAYLCNS</sequence>
<reference evidence="1 2" key="2">
    <citation type="submission" date="2018-11" db="EMBL/GenBank/DDBJ databases">
        <authorList>
            <consortium name="Pathogen Informatics"/>
        </authorList>
    </citation>
    <scope>NUCLEOTIDE SEQUENCE [LARGE SCALE GENOMIC DNA]</scope>
</reference>
<dbReference type="EMBL" id="UYRT01082787">
    <property type="protein sequence ID" value="VDN26487.1"/>
    <property type="molecule type" value="Genomic_DNA"/>
</dbReference>
<organism evidence="3">
    <name type="scientific">Gongylonema pulchrum</name>
    <dbReference type="NCBI Taxonomy" id="637853"/>
    <lineage>
        <taxon>Eukaryota</taxon>
        <taxon>Metazoa</taxon>
        <taxon>Ecdysozoa</taxon>
        <taxon>Nematoda</taxon>
        <taxon>Chromadorea</taxon>
        <taxon>Rhabditida</taxon>
        <taxon>Spirurina</taxon>
        <taxon>Spiruromorpha</taxon>
        <taxon>Spiruroidea</taxon>
        <taxon>Gongylonematidae</taxon>
        <taxon>Gongylonema</taxon>
    </lineage>
</organism>
<evidence type="ECO:0000313" key="3">
    <source>
        <dbReference type="WBParaSite" id="GPUH_0001571701-mRNA-1"/>
    </source>
</evidence>
<evidence type="ECO:0000313" key="2">
    <source>
        <dbReference type="Proteomes" id="UP000271098"/>
    </source>
</evidence>
<keyword evidence="2" id="KW-1185">Reference proteome</keyword>
<dbReference type="AlphaFoldDB" id="A0A183E404"/>
<dbReference type="WBParaSite" id="GPUH_0001571701-mRNA-1">
    <property type="protein sequence ID" value="GPUH_0001571701-mRNA-1"/>
    <property type="gene ID" value="GPUH_0001571701"/>
</dbReference>
<name>A0A183E404_9BILA</name>
<reference evidence="3" key="1">
    <citation type="submission" date="2016-06" db="UniProtKB">
        <authorList>
            <consortium name="WormBaseParasite"/>
        </authorList>
    </citation>
    <scope>IDENTIFICATION</scope>
</reference>
<gene>
    <name evidence="1" type="ORF">GPUH_LOCUS15694</name>
</gene>
<accession>A0A183E404</accession>
<evidence type="ECO:0000313" key="1">
    <source>
        <dbReference type="EMBL" id="VDN26487.1"/>
    </source>
</evidence>
<dbReference type="Proteomes" id="UP000271098">
    <property type="component" value="Unassembled WGS sequence"/>
</dbReference>
<protein>
    <submittedName>
        <fullName evidence="3">Secreted protein</fullName>
    </submittedName>
</protein>